<dbReference type="RefSeq" id="XP_024578695.1">
    <property type="nucleotide sequence ID" value="XM_024728194.1"/>
</dbReference>
<organism evidence="2 3">
    <name type="scientific">Plasmopara halstedii</name>
    <name type="common">Downy mildew of sunflower</name>
    <dbReference type="NCBI Taxonomy" id="4781"/>
    <lineage>
        <taxon>Eukaryota</taxon>
        <taxon>Sar</taxon>
        <taxon>Stramenopiles</taxon>
        <taxon>Oomycota</taxon>
        <taxon>Peronosporomycetes</taxon>
        <taxon>Peronosporales</taxon>
        <taxon>Peronosporaceae</taxon>
        <taxon>Plasmopara</taxon>
    </lineage>
</organism>
<protein>
    <submittedName>
        <fullName evidence="2">Uncharacterized protein</fullName>
    </submittedName>
</protein>
<feature type="compositionally biased region" description="Low complexity" evidence="1">
    <location>
        <begin position="1499"/>
        <end position="1512"/>
    </location>
</feature>
<dbReference type="GeneID" id="36407662"/>
<dbReference type="EMBL" id="CCYD01000610">
    <property type="protein sequence ID" value="CEG42326.1"/>
    <property type="molecule type" value="Genomic_DNA"/>
</dbReference>
<evidence type="ECO:0000256" key="1">
    <source>
        <dbReference type="SAM" id="MobiDB-lite"/>
    </source>
</evidence>
<reference evidence="3" key="1">
    <citation type="submission" date="2014-09" db="EMBL/GenBank/DDBJ databases">
        <authorList>
            <person name="Sharma Rahul"/>
            <person name="Thines Marco"/>
        </authorList>
    </citation>
    <scope>NUCLEOTIDE SEQUENCE [LARGE SCALE GENOMIC DNA]</scope>
</reference>
<proteinExistence type="predicted"/>
<keyword evidence="3" id="KW-1185">Reference proteome</keyword>
<evidence type="ECO:0000313" key="2">
    <source>
        <dbReference type="EMBL" id="CEG42326.1"/>
    </source>
</evidence>
<evidence type="ECO:0000313" key="3">
    <source>
        <dbReference type="Proteomes" id="UP000054928"/>
    </source>
</evidence>
<accession>A0A0P1ANI2</accession>
<name>A0A0P1ANI2_PLAHL</name>
<dbReference type="Proteomes" id="UP000054928">
    <property type="component" value="Unassembled WGS sequence"/>
</dbReference>
<feature type="region of interest" description="Disordered" evidence="1">
    <location>
        <begin position="1"/>
        <end position="57"/>
    </location>
</feature>
<feature type="region of interest" description="Disordered" evidence="1">
    <location>
        <begin position="860"/>
        <end position="884"/>
    </location>
</feature>
<sequence length="1573" mass="170287">MEEIIVESTVPQTVTDKATEKQGTPEPQLDAVSGESEGNDLQRDKLKSGVDEGTNLEKGSKEILGTLETDVVQEAVVFETIAASFMEERSTVESTVSEDLVEKEVVKQHDEVLNHQHGTTVPSEDGTSLNLERTSSLDALKATGTKAVGSLFSRFKVGLKKPLPSQMESPVNATAKKNEVIVAKNQDNSSVCKNKELTRQNHHIMNMGVEKEATQILTAAQQQGMSNPISGATTEAPLEAAKEQVKAFESVREDNTIVQEVNAGMIDDVIQEAGCVISADVVNHDIVAATHSTLSTSVTSIKHTTNKVDHDEKLQEISNLTDHFSEADVIISEPASDTTVTSSVYAGSSAASTENEAVTTTDSAQNKVISLTGSVEDDGILAIENATDKSSQDSTTKAHNEAVSSIECSQSKTLQTIERTQNKAFSPTENLENETVKLQGEAVSMTDSAQNETILSIERTQNGAVSPNASAHDEGAFSTERAQNEINLMTERTQKGAILSTESNQAGSATMTESAEGGNVWSTESAHKEPCLSAEMTQTEIGDLTESNRDGTFPAAEIAQNAVFLSTQSTRNEAVLSIESSRADVVPSTASDQEEAFSLAKSAQNENLLAIESARSEAQSSTHSAHDENISMKSSDLLSITVTSPTKDLSAKTASPVKLEKLSPVKSIACRFEGKQEQSLDSLKFRTVREFFPAERSIRVGAEKEKFEAQAQQQQLKAKADEVAKAKYNTSIKSFDEISESESVTGTVPSTSAFQTPDAASTRKACSFDEVSISSQSSSKFSDEALTPVKSIASRFEGKREQSLDSLKFRTVREFFPTEEERSVRVGAEKAKYEALTIQQKKASKIGQLKVKHESLVNEQRSSVKSLASADTMPNKSLSTLDESLATKASSVSSDSEVRRREKVKVMSKTITTEVEADKSATKDIEAVVPTKEEIGGGLTAQSNNAAAGSSIRREDNDVRYHNEVNCGDSSKEDDSMCIGENEESRRELNQQCSFADGGISNNPVSNEQISTGVEVGEKPMISTPKAGILNDQVVLEHSVNFFTTKTEIAANPSEAINHTDNGQVNKVREDIPTETELTASCADGEIAETDQNEPVAEPPTFLQGDVSSIPLMLTTERSFVMDKDDMIETEDTVVVRERPMTDGEDESELVSSATLLPTHKSHAGITSSQSKKQERVKEAAVVFKSKKRVPGPAPVVSTMVTKAEAPLKRKSTTPKVEPTASNARQNQLLSKQLDTKSATGYVRRSPGASVAAATVSLQVRNIGKVSTAESAHSVLTAPIAPKCASIMAPSVSSKAKKAAEATKEVFAPSPARSKRYASIKSKVLDGINNIVSHKKITKEDFIAAERRKSLGSANARSGFDTDDRRASLTARASISGPPEQFIRSAFSRKKLNATAPRYMNYENARGYAERARVQYERRKRLEAANAVKSEKRQRELHMFFAELHHKSSKANADEVRRGLEAHEFIQLAKENERQALEMLRKDKQRSAQGKHHTSPAASNAGSSFRSKKSSISSSASVEGKVMVVEVMNAVKQDNIKKKAEVETETISFSFEDGNSVLEKVLQSDKEEVAIRE</sequence>
<dbReference type="OrthoDB" id="118793at2759"/>
<feature type="compositionally biased region" description="Basic and acidic residues" evidence="1">
    <location>
        <begin position="40"/>
        <end position="50"/>
    </location>
</feature>
<feature type="region of interest" description="Disordered" evidence="1">
    <location>
        <begin position="1482"/>
        <end position="1512"/>
    </location>
</feature>
<feature type="compositionally biased region" description="Polar residues" evidence="1">
    <location>
        <begin position="872"/>
        <end position="882"/>
    </location>
</feature>